<evidence type="ECO:0000313" key="3">
    <source>
        <dbReference type="Proteomes" id="UP000266841"/>
    </source>
</evidence>
<name>K0SE23_THAOC</name>
<dbReference type="EMBL" id="AGNL01018125">
    <property type="protein sequence ID" value="EJK63615.1"/>
    <property type="molecule type" value="Genomic_DNA"/>
</dbReference>
<dbReference type="AlphaFoldDB" id="K0SE23"/>
<dbReference type="Proteomes" id="UP000266841">
    <property type="component" value="Unassembled WGS sequence"/>
</dbReference>
<reference evidence="2 3" key="1">
    <citation type="journal article" date="2012" name="Genome Biol.">
        <title>Genome and low-iron response of an oceanic diatom adapted to chronic iron limitation.</title>
        <authorList>
            <person name="Lommer M."/>
            <person name="Specht M."/>
            <person name="Roy A.S."/>
            <person name="Kraemer L."/>
            <person name="Andreson R."/>
            <person name="Gutowska M.A."/>
            <person name="Wolf J."/>
            <person name="Bergner S.V."/>
            <person name="Schilhabel M.B."/>
            <person name="Klostermeier U.C."/>
            <person name="Beiko R.G."/>
            <person name="Rosenstiel P."/>
            <person name="Hippler M."/>
            <person name="Laroche J."/>
        </authorList>
    </citation>
    <scope>NUCLEOTIDE SEQUENCE [LARGE SCALE GENOMIC DNA]</scope>
    <source>
        <strain evidence="2 3">CCMP1005</strain>
    </source>
</reference>
<proteinExistence type="predicted"/>
<comment type="caution">
    <text evidence="2">The sequence shown here is derived from an EMBL/GenBank/DDBJ whole genome shotgun (WGS) entry which is preliminary data.</text>
</comment>
<protein>
    <submittedName>
        <fullName evidence="2">Uncharacterized protein</fullName>
    </submittedName>
</protein>
<feature type="region of interest" description="Disordered" evidence="1">
    <location>
        <begin position="83"/>
        <end position="115"/>
    </location>
</feature>
<evidence type="ECO:0000256" key="1">
    <source>
        <dbReference type="SAM" id="MobiDB-lite"/>
    </source>
</evidence>
<keyword evidence="3" id="KW-1185">Reference proteome</keyword>
<evidence type="ECO:0000313" key="2">
    <source>
        <dbReference type="EMBL" id="EJK63615.1"/>
    </source>
</evidence>
<accession>K0SE23</accession>
<gene>
    <name evidence="2" type="ORF">THAOC_15715</name>
</gene>
<sequence length="115" mass="11874">MNAVTPSCDLFHSDVSQASIFVEFDISTAPRTVGSINPVCLLCDKRAGAVSSSVTMGYGVEIFLGACPSTLARVGPLPKFGWPASQPEGGATLASSSGESHHGSGKEATRKFGDR</sequence>
<organism evidence="2 3">
    <name type="scientific">Thalassiosira oceanica</name>
    <name type="common">Marine diatom</name>
    <dbReference type="NCBI Taxonomy" id="159749"/>
    <lineage>
        <taxon>Eukaryota</taxon>
        <taxon>Sar</taxon>
        <taxon>Stramenopiles</taxon>
        <taxon>Ochrophyta</taxon>
        <taxon>Bacillariophyta</taxon>
        <taxon>Coscinodiscophyceae</taxon>
        <taxon>Thalassiosirophycidae</taxon>
        <taxon>Thalassiosirales</taxon>
        <taxon>Thalassiosiraceae</taxon>
        <taxon>Thalassiosira</taxon>
    </lineage>
</organism>
<feature type="compositionally biased region" description="Basic and acidic residues" evidence="1">
    <location>
        <begin position="99"/>
        <end position="115"/>
    </location>
</feature>